<organism evidence="1 2">
    <name type="scientific">Eumeta variegata</name>
    <name type="common">Bagworm moth</name>
    <name type="synonym">Eumeta japonica</name>
    <dbReference type="NCBI Taxonomy" id="151549"/>
    <lineage>
        <taxon>Eukaryota</taxon>
        <taxon>Metazoa</taxon>
        <taxon>Ecdysozoa</taxon>
        <taxon>Arthropoda</taxon>
        <taxon>Hexapoda</taxon>
        <taxon>Insecta</taxon>
        <taxon>Pterygota</taxon>
        <taxon>Neoptera</taxon>
        <taxon>Endopterygota</taxon>
        <taxon>Lepidoptera</taxon>
        <taxon>Glossata</taxon>
        <taxon>Ditrysia</taxon>
        <taxon>Tineoidea</taxon>
        <taxon>Psychidae</taxon>
        <taxon>Oiketicinae</taxon>
        <taxon>Eumeta</taxon>
    </lineage>
</organism>
<gene>
    <name evidence="1" type="ORF">EVAR_40590_1</name>
</gene>
<dbReference type="AlphaFoldDB" id="A0A4C1VX31"/>
<dbReference type="EMBL" id="BGZK01000430">
    <property type="protein sequence ID" value="GBP43150.1"/>
    <property type="molecule type" value="Genomic_DNA"/>
</dbReference>
<keyword evidence="2" id="KW-1185">Reference proteome</keyword>
<dbReference type="Proteomes" id="UP000299102">
    <property type="component" value="Unassembled WGS sequence"/>
</dbReference>
<evidence type="ECO:0000313" key="2">
    <source>
        <dbReference type="Proteomes" id="UP000299102"/>
    </source>
</evidence>
<proteinExistence type="predicted"/>
<comment type="caution">
    <text evidence="1">The sequence shown here is derived from an EMBL/GenBank/DDBJ whole genome shotgun (WGS) entry which is preliminary data.</text>
</comment>
<sequence length="107" mass="12560">MERSSIIRSSALIFSEQRYVFECLETTWSVFLHSWGANEQANRPKRRSPLSIDTRNPKRDINAFLAFWEGIGYLMKGDRVGRRKRGVSHHSLDEMEQRKLLLNILIP</sequence>
<protein>
    <submittedName>
        <fullName evidence="1">Uncharacterized protein</fullName>
    </submittedName>
</protein>
<accession>A0A4C1VX31</accession>
<evidence type="ECO:0000313" key="1">
    <source>
        <dbReference type="EMBL" id="GBP43150.1"/>
    </source>
</evidence>
<name>A0A4C1VX31_EUMVA</name>
<reference evidence="1 2" key="1">
    <citation type="journal article" date="2019" name="Commun. Biol.">
        <title>The bagworm genome reveals a unique fibroin gene that provides high tensile strength.</title>
        <authorList>
            <person name="Kono N."/>
            <person name="Nakamura H."/>
            <person name="Ohtoshi R."/>
            <person name="Tomita M."/>
            <person name="Numata K."/>
            <person name="Arakawa K."/>
        </authorList>
    </citation>
    <scope>NUCLEOTIDE SEQUENCE [LARGE SCALE GENOMIC DNA]</scope>
</reference>